<evidence type="ECO:0000256" key="21">
    <source>
        <dbReference type="ARBA" id="ARBA00022723"/>
    </source>
</evidence>
<dbReference type="GO" id="GO:0030136">
    <property type="term" value="C:clathrin-coated vesicle"/>
    <property type="evidence" value="ECO:0007669"/>
    <property type="project" value="UniProtKB-SubCell"/>
</dbReference>
<evidence type="ECO:0000256" key="9">
    <source>
        <dbReference type="ARBA" id="ARBA00004600"/>
    </source>
</evidence>
<evidence type="ECO:0000256" key="6">
    <source>
        <dbReference type="ARBA" id="ARBA00004236"/>
    </source>
</evidence>
<evidence type="ECO:0000256" key="38">
    <source>
        <dbReference type="ARBA" id="ARBA00077194"/>
    </source>
</evidence>
<dbReference type="FunFam" id="3.30.200.20:FF:000107">
    <property type="entry name" value="Putative activated CDC42 kinase 1"/>
    <property type="match status" value="1"/>
</dbReference>
<dbReference type="InterPro" id="IPR001452">
    <property type="entry name" value="SH3_domain"/>
</dbReference>
<evidence type="ECO:0000256" key="33">
    <source>
        <dbReference type="ARBA" id="ARBA00023329"/>
    </source>
</evidence>
<feature type="domain" description="SH3" evidence="44">
    <location>
        <begin position="419"/>
        <end position="479"/>
    </location>
</feature>
<evidence type="ECO:0000256" key="24">
    <source>
        <dbReference type="ARBA" id="ARBA00022777"/>
    </source>
</evidence>
<reference evidence="47" key="1">
    <citation type="submission" date="2020-03" db="EMBL/GenBank/DDBJ databases">
        <authorList>
            <person name="Weist P."/>
        </authorList>
    </citation>
    <scope>NUCLEOTIDE SEQUENCE</scope>
</reference>
<feature type="compositionally biased region" description="Polar residues" evidence="43">
    <location>
        <begin position="819"/>
        <end position="828"/>
    </location>
</feature>
<evidence type="ECO:0000256" key="1">
    <source>
        <dbReference type="ARBA" id="ARBA00001946"/>
    </source>
</evidence>
<keyword evidence="18" id="KW-0254">Endocytosis</keyword>
<accession>A0A9N7Z766</accession>
<evidence type="ECO:0000256" key="20">
    <source>
        <dbReference type="ARBA" id="ARBA00022707"/>
    </source>
</evidence>
<evidence type="ECO:0000256" key="41">
    <source>
        <dbReference type="PROSITE-ProRule" id="PRU00192"/>
    </source>
</evidence>
<dbReference type="GO" id="GO:0005829">
    <property type="term" value="C:cytosol"/>
    <property type="evidence" value="ECO:0007669"/>
    <property type="project" value="UniProtKB-SubCell"/>
</dbReference>
<feature type="compositionally biased region" description="Polar residues" evidence="43">
    <location>
        <begin position="990"/>
        <end position="1011"/>
    </location>
</feature>
<evidence type="ECO:0000259" key="45">
    <source>
        <dbReference type="PROSITE" id="PS50011"/>
    </source>
</evidence>
<keyword evidence="27" id="KW-0832">Ubl conjugation</keyword>
<dbReference type="Pfam" id="PF09027">
    <property type="entry name" value="GTPase_binding"/>
    <property type="match status" value="1"/>
</dbReference>
<evidence type="ECO:0000256" key="28">
    <source>
        <dbReference type="ARBA" id="ARBA00022949"/>
    </source>
</evidence>
<evidence type="ECO:0000256" key="30">
    <source>
        <dbReference type="ARBA" id="ARBA00023137"/>
    </source>
</evidence>
<keyword evidence="23" id="KW-0967">Endosome</keyword>
<keyword evidence="29" id="KW-0472">Membrane</keyword>
<dbReference type="InterPro" id="IPR049587">
    <property type="entry name" value="TNK-like_SAM"/>
</dbReference>
<evidence type="ECO:0000256" key="39">
    <source>
        <dbReference type="PIRSR" id="PIRSR630220-1"/>
    </source>
</evidence>
<dbReference type="PROSITE" id="PS00107">
    <property type="entry name" value="PROTEIN_KINASE_ATP"/>
    <property type="match status" value="1"/>
</dbReference>
<comment type="caution">
    <text evidence="47">The sequence shown here is derived from an EMBL/GenBank/DDBJ whole genome shotgun (WGS) entry which is preliminary data.</text>
</comment>
<keyword evidence="21" id="KW-0479">Metal-binding</keyword>
<evidence type="ECO:0000313" key="47">
    <source>
        <dbReference type="EMBL" id="CAB1457963.1"/>
    </source>
</evidence>
<evidence type="ECO:0000256" key="36">
    <source>
        <dbReference type="ARBA" id="ARBA00060742"/>
    </source>
</evidence>
<comment type="similarity">
    <text evidence="36">Belongs to the protein kinase superfamily. Tyr protein kinase family.</text>
</comment>
<dbReference type="AlphaFoldDB" id="A0A9N7Z766"/>
<dbReference type="InterPro" id="IPR020635">
    <property type="entry name" value="Tyr_kinase_cat_dom"/>
</dbReference>
<evidence type="ECO:0000256" key="10">
    <source>
        <dbReference type="ARBA" id="ARBA00011903"/>
    </source>
</evidence>
<keyword evidence="20" id="KW-0519">Myristate</keyword>
<dbReference type="Gene3D" id="1.10.8.10">
    <property type="entry name" value="DNA helicase RuvA subunit, C-terminal domain"/>
    <property type="match status" value="1"/>
</dbReference>
<dbReference type="SUPFAM" id="SSF56112">
    <property type="entry name" value="Protein kinase-like (PK-like)"/>
    <property type="match status" value="1"/>
</dbReference>
<dbReference type="GO" id="GO:0007165">
    <property type="term" value="P:signal transduction"/>
    <property type="evidence" value="ECO:0007669"/>
    <property type="project" value="InterPro"/>
</dbReference>
<gene>
    <name evidence="47" type="ORF">PLEPLA_LOCUS45791</name>
</gene>
<keyword evidence="14" id="KW-0488">Methylation</keyword>
<feature type="domain" description="UBA" evidence="46">
    <location>
        <begin position="1037"/>
        <end position="1082"/>
    </location>
</feature>
<dbReference type="Pfam" id="PF22931">
    <property type="entry name" value="SAM_TNK"/>
    <property type="match status" value="1"/>
</dbReference>
<evidence type="ECO:0000256" key="17">
    <source>
        <dbReference type="ARBA" id="ARBA00022553"/>
    </source>
</evidence>
<dbReference type="GO" id="GO:0005905">
    <property type="term" value="C:clathrin-coated pit"/>
    <property type="evidence" value="ECO:0007669"/>
    <property type="project" value="UniProtKB-SubCell"/>
</dbReference>
<evidence type="ECO:0000256" key="29">
    <source>
        <dbReference type="ARBA" id="ARBA00023136"/>
    </source>
</evidence>
<evidence type="ECO:0000256" key="2">
    <source>
        <dbReference type="ARBA" id="ARBA00004123"/>
    </source>
</evidence>
<feature type="binding site" evidence="40">
    <location>
        <begin position="164"/>
        <end position="172"/>
    </location>
    <ligand>
        <name>ATP</name>
        <dbReference type="ChEBI" id="CHEBI:30616"/>
    </ligand>
</feature>
<dbReference type="EMBL" id="CADEAL010004367">
    <property type="protein sequence ID" value="CAB1457963.1"/>
    <property type="molecule type" value="Genomic_DNA"/>
</dbReference>
<dbReference type="InterPro" id="IPR015940">
    <property type="entry name" value="UBA"/>
</dbReference>
<dbReference type="InterPro" id="IPR055175">
    <property type="entry name" value="ACK/TNK-like_SAM"/>
</dbReference>
<dbReference type="InterPro" id="IPR037085">
    <property type="entry name" value="Cdc42-bd-like_dom_sf"/>
</dbReference>
<protein>
    <recommendedName>
        <fullName evidence="37">Activated CDC42 kinase 1</fullName>
        <ecNumber evidence="10">2.7.10.2</ecNumber>
        <ecNumber evidence="11">2.7.11.1</ecNumber>
    </recommendedName>
    <alternativeName>
        <fullName evidence="38">Tyrosine kinase non-receptor protein 2</fullName>
    </alternativeName>
</protein>
<evidence type="ECO:0000256" key="22">
    <source>
        <dbReference type="ARBA" id="ARBA00022741"/>
    </source>
</evidence>
<evidence type="ECO:0000256" key="5">
    <source>
        <dbReference type="ARBA" id="ARBA00004180"/>
    </source>
</evidence>
<keyword evidence="16" id="KW-0723">Serine/threonine-protein kinase</keyword>
<dbReference type="InterPro" id="IPR008266">
    <property type="entry name" value="Tyr_kinase_AS"/>
</dbReference>
<dbReference type="GO" id="GO:0004712">
    <property type="term" value="F:protein serine/threonine/tyrosine kinase activity"/>
    <property type="evidence" value="ECO:0007669"/>
    <property type="project" value="InterPro"/>
</dbReference>
<feature type="binding site" evidence="40 42">
    <location>
        <position position="190"/>
    </location>
    <ligand>
        <name>ATP</name>
        <dbReference type="ChEBI" id="CHEBI:30616"/>
    </ligand>
</feature>
<dbReference type="GO" id="GO:0004674">
    <property type="term" value="F:protein serine/threonine kinase activity"/>
    <property type="evidence" value="ECO:0007669"/>
    <property type="project" value="UniProtKB-KW"/>
</dbReference>
<keyword evidence="12 41" id="KW-0728">SH3 domain</keyword>
<keyword evidence="17" id="KW-0597">Phosphoprotein</keyword>
<feature type="compositionally biased region" description="Low complexity" evidence="43">
    <location>
        <begin position="896"/>
        <end position="929"/>
    </location>
</feature>
<dbReference type="GO" id="GO:0005634">
    <property type="term" value="C:nucleus"/>
    <property type="evidence" value="ECO:0007669"/>
    <property type="project" value="UniProtKB-SubCell"/>
</dbReference>
<evidence type="ECO:0000256" key="13">
    <source>
        <dbReference type="ARBA" id="ARBA00022475"/>
    </source>
</evidence>
<keyword evidence="19" id="KW-0808">Transferase</keyword>
<dbReference type="InterPro" id="IPR000719">
    <property type="entry name" value="Prot_kinase_dom"/>
</dbReference>
<evidence type="ECO:0000256" key="12">
    <source>
        <dbReference type="ARBA" id="ARBA00022443"/>
    </source>
</evidence>
<evidence type="ECO:0000256" key="31">
    <source>
        <dbReference type="ARBA" id="ARBA00023176"/>
    </source>
</evidence>
<dbReference type="Gene3D" id="1.10.510.10">
    <property type="entry name" value="Transferase(Phosphotransferase) domain 1"/>
    <property type="match status" value="1"/>
</dbReference>
<keyword evidence="33" id="KW-0968">Cytoplasmic vesicle</keyword>
<evidence type="ECO:0000256" key="32">
    <source>
        <dbReference type="ARBA" id="ARBA00023242"/>
    </source>
</evidence>
<feature type="domain" description="Protein kinase" evidence="45">
    <location>
        <begin position="158"/>
        <end position="416"/>
    </location>
</feature>
<dbReference type="CDD" id="cd14328">
    <property type="entry name" value="UBA_TNK1"/>
    <property type="match status" value="1"/>
</dbReference>
<evidence type="ECO:0000259" key="44">
    <source>
        <dbReference type="PROSITE" id="PS50002"/>
    </source>
</evidence>
<evidence type="ECO:0000256" key="4">
    <source>
        <dbReference type="ARBA" id="ARBA00004177"/>
    </source>
</evidence>
<comment type="catalytic activity">
    <reaction evidence="35">
        <text>L-seryl-[protein] + ATP = O-phospho-L-seryl-[protein] + ADP + H(+)</text>
        <dbReference type="Rhea" id="RHEA:17989"/>
        <dbReference type="Rhea" id="RHEA-COMP:9863"/>
        <dbReference type="Rhea" id="RHEA-COMP:11604"/>
        <dbReference type="ChEBI" id="CHEBI:15378"/>
        <dbReference type="ChEBI" id="CHEBI:29999"/>
        <dbReference type="ChEBI" id="CHEBI:30616"/>
        <dbReference type="ChEBI" id="CHEBI:83421"/>
        <dbReference type="ChEBI" id="CHEBI:456216"/>
        <dbReference type="EC" id="2.7.11.1"/>
    </reaction>
</comment>
<evidence type="ECO:0000256" key="19">
    <source>
        <dbReference type="ARBA" id="ARBA00022679"/>
    </source>
</evidence>
<evidence type="ECO:0000256" key="26">
    <source>
        <dbReference type="ARBA" id="ARBA00022842"/>
    </source>
</evidence>
<evidence type="ECO:0000256" key="23">
    <source>
        <dbReference type="ARBA" id="ARBA00022753"/>
    </source>
</evidence>
<dbReference type="Proteomes" id="UP001153269">
    <property type="component" value="Unassembled WGS sequence"/>
</dbReference>
<keyword evidence="31" id="KW-0168">Coated pit</keyword>
<dbReference type="Gene3D" id="4.10.680.10">
    <property type="entry name" value="Cdc42-like binding domain"/>
    <property type="match status" value="1"/>
</dbReference>
<dbReference type="CDD" id="cd14274">
    <property type="entry name" value="UBA_ACK1"/>
    <property type="match status" value="1"/>
</dbReference>
<evidence type="ECO:0000256" key="18">
    <source>
        <dbReference type="ARBA" id="ARBA00022583"/>
    </source>
</evidence>
<evidence type="ECO:0000256" key="27">
    <source>
        <dbReference type="ARBA" id="ARBA00022843"/>
    </source>
</evidence>
<dbReference type="Gene3D" id="3.30.200.20">
    <property type="entry name" value="Phosphorylase Kinase, domain 1"/>
    <property type="match status" value="1"/>
</dbReference>
<feature type="compositionally biased region" description="Low complexity" evidence="43">
    <location>
        <begin position="126"/>
        <end position="146"/>
    </location>
</feature>
<evidence type="ECO:0000259" key="46">
    <source>
        <dbReference type="PROSITE" id="PS50030"/>
    </source>
</evidence>
<dbReference type="FunFam" id="1.10.510.10:FF:000080">
    <property type="entry name" value="Putative activated CDC42 kinase 1"/>
    <property type="match status" value="1"/>
</dbReference>
<dbReference type="FunFam" id="4.10.680.10:FF:000001">
    <property type="entry name" value="activated CDC42 kinase 1 isoform X1"/>
    <property type="match status" value="1"/>
</dbReference>
<keyword evidence="25 40" id="KW-0067">ATP-binding</keyword>
<keyword evidence="22 40" id="KW-0547">Nucleotide-binding</keyword>
<dbReference type="GO" id="GO:0004715">
    <property type="term" value="F:non-membrane spanning protein tyrosine kinase activity"/>
    <property type="evidence" value="ECO:0007669"/>
    <property type="project" value="UniProtKB-EC"/>
</dbReference>
<organism evidence="47 48">
    <name type="scientific">Pleuronectes platessa</name>
    <name type="common">European plaice</name>
    <dbReference type="NCBI Taxonomy" id="8262"/>
    <lineage>
        <taxon>Eukaryota</taxon>
        <taxon>Metazoa</taxon>
        <taxon>Chordata</taxon>
        <taxon>Craniata</taxon>
        <taxon>Vertebrata</taxon>
        <taxon>Euteleostomi</taxon>
        <taxon>Actinopterygii</taxon>
        <taxon>Neopterygii</taxon>
        <taxon>Teleostei</taxon>
        <taxon>Neoteleostei</taxon>
        <taxon>Acanthomorphata</taxon>
        <taxon>Carangaria</taxon>
        <taxon>Pleuronectiformes</taxon>
        <taxon>Pleuronectoidei</taxon>
        <taxon>Pleuronectidae</taxon>
        <taxon>Pleuronectes</taxon>
    </lineage>
</organism>
<dbReference type="InterPro" id="IPR036028">
    <property type="entry name" value="SH3-like_dom_sf"/>
</dbReference>
<evidence type="ECO:0000313" key="48">
    <source>
        <dbReference type="Proteomes" id="UP001153269"/>
    </source>
</evidence>
<dbReference type="GO" id="GO:0005524">
    <property type="term" value="F:ATP binding"/>
    <property type="evidence" value="ECO:0007669"/>
    <property type="project" value="UniProtKB-UniRule"/>
</dbReference>
<feature type="region of interest" description="Disordered" evidence="43">
    <location>
        <begin position="978"/>
        <end position="1011"/>
    </location>
</feature>
<keyword evidence="30" id="KW-0829">Tyrosine-protein kinase</keyword>
<evidence type="ECO:0000256" key="15">
    <source>
        <dbReference type="ARBA" id="ARBA00022490"/>
    </source>
</evidence>
<dbReference type="GO" id="GO:0005912">
    <property type="term" value="C:adherens junction"/>
    <property type="evidence" value="ECO:0007669"/>
    <property type="project" value="UniProtKB-SubCell"/>
</dbReference>
<feature type="region of interest" description="Disordered" evidence="43">
    <location>
        <begin position="118"/>
        <end position="146"/>
    </location>
</feature>
<keyword evidence="26" id="KW-0460">Magnesium</keyword>
<dbReference type="SUPFAM" id="SSF50044">
    <property type="entry name" value="SH3-domain"/>
    <property type="match status" value="1"/>
</dbReference>
<dbReference type="InterPro" id="IPR050198">
    <property type="entry name" value="Non-receptor_tyrosine_kinases"/>
</dbReference>
<dbReference type="Pfam" id="PF07714">
    <property type="entry name" value="PK_Tyr_Ser-Thr"/>
    <property type="match status" value="1"/>
</dbReference>
<evidence type="ECO:0000256" key="37">
    <source>
        <dbReference type="ARBA" id="ARBA00072244"/>
    </source>
</evidence>
<dbReference type="SMART" id="SM00219">
    <property type="entry name" value="TyrKc"/>
    <property type="match status" value="1"/>
</dbReference>
<comment type="cofactor">
    <cofactor evidence="1">
        <name>Mg(2+)</name>
        <dbReference type="ChEBI" id="CHEBI:18420"/>
    </cofactor>
</comment>
<evidence type="ECO:0000256" key="43">
    <source>
        <dbReference type="SAM" id="MobiDB-lite"/>
    </source>
</evidence>
<dbReference type="CDD" id="cd09539">
    <property type="entry name" value="SAM_TNK-like"/>
    <property type="match status" value="1"/>
</dbReference>
<dbReference type="PROSITE" id="PS50030">
    <property type="entry name" value="UBA"/>
    <property type="match status" value="1"/>
</dbReference>
<dbReference type="EC" id="2.7.11.1" evidence="11"/>
<keyword evidence="13" id="KW-1003">Cell membrane</keyword>
<comment type="catalytic activity">
    <reaction evidence="34">
        <text>L-threonyl-[protein] + ATP = O-phospho-L-threonyl-[protein] + ADP + H(+)</text>
        <dbReference type="Rhea" id="RHEA:46608"/>
        <dbReference type="Rhea" id="RHEA-COMP:11060"/>
        <dbReference type="Rhea" id="RHEA-COMP:11605"/>
        <dbReference type="ChEBI" id="CHEBI:15378"/>
        <dbReference type="ChEBI" id="CHEBI:30013"/>
        <dbReference type="ChEBI" id="CHEBI:30616"/>
        <dbReference type="ChEBI" id="CHEBI:61977"/>
        <dbReference type="ChEBI" id="CHEBI:456216"/>
        <dbReference type="EC" id="2.7.11.1"/>
    </reaction>
</comment>
<dbReference type="GO" id="GO:0005768">
    <property type="term" value="C:endosome"/>
    <property type="evidence" value="ECO:0007669"/>
    <property type="project" value="UniProtKB-SubCell"/>
</dbReference>
<dbReference type="InterPro" id="IPR001245">
    <property type="entry name" value="Ser-Thr/Tyr_kinase_cat_dom"/>
</dbReference>
<keyword evidence="48" id="KW-1185">Reference proteome</keyword>
<evidence type="ECO:0000256" key="25">
    <source>
        <dbReference type="ARBA" id="ARBA00022840"/>
    </source>
</evidence>
<keyword evidence="24" id="KW-0418">Kinase</keyword>
<evidence type="ECO:0000256" key="16">
    <source>
        <dbReference type="ARBA" id="ARBA00022527"/>
    </source>
</evidence>
<dbReference type="PROSITE" id="PS50011">
    <property type="entry name" value="PROTEIN_KINASE_DOM"/>
    <property type="match status" value="1"/>
</dbReference>
<evidence type="ECO:0000256" key="40">
    <source>
        <dbReference type="PIRSR" id="PIRSR630220-2"/>
    </source>
</evidence>
<dbReference type="SMART" id="SM00326">
    <property type="entry name" value="SH3"/>
    <property type="match status" value="1"/>
</dbReference>
<dbReference type="Pfam" id="PF14604">
    <property type="entry name" value="SH3_9"/>
    <property type="match status" value="1"/>
</dbReference>
<comment type="subcellular location">
    <subcellularLocation>
        <location evidence="8">Cell junction</location>
        <location evidence="8">Adherens junction</location>
    </subcellularLocation>
    <subcellularLocation>
        <location evidence="6">Cell membrane</location>
    </subcellularLocation>
    <subcellularLocation>
        <location evidence="7">Cytoplasm</location>
        <location evidence="7">Cytosol</location>
    </subcellularLocation>
    <subcellularLocation>
        <location evidence="5">Cytoplasmic vesicle membrane</location>
        <topology evidence="5">Peripheral membrane protein</topology>
        <orientation evidence="5">Cytoplasmic side</orientation>
    </subcellularLocation>
    <subcellularLocation>
        <location evidence="3">Cytoplasmic vesicle</location>
        <location evidence="3">Clathrin-coated vesicle</location>
    </subcellularLocation>
    <subcellularLocation>
        <location evidence="4">Endosome</location>
    </subcellularLocation>
    <subcellularLocation>
        <location evidence="9">Membrane</location>
        <location evidence="9">Clathrin-coated pit</location>
    </subcellularLocation>
    <subcellularLocation>
        <location evidence="2">Nucleus</location>
    </subcellularLocation>
</comment>
<evidence type="ECO:0000256" key="34">
    <source>
        <dbReference type="ARBA" id="ARBA00047899"/>
    </source>
</evidence>
<feature type="compositionally biased region" description="Pro residues" evidence="43">
    <location>
        <begin position="760"/>
        <end position="782"/>
    </location>
</feature>
<proteinExistence type="inferred from homology"/>
<dbReference type="PRINTS" id="PR00109">
    <property type="entry name" value="TYRKINASE"/>
</dbReference>
<dbReference type="PANTHER" id="PTHR24418">
    <property type="entry name" value="TYROSINE-PROTEIN KINASE"/>
    <property type="match status" value="1"/>
</dbReference>
<evidence type="ECO:0000256" key="35">
    <source>
        <dbReference type="ARBA" id="ARBA00048679"/>
    </source>
</evidence>
<evidence type="ECO:0000256" key="8">
    <source>
        <dbReference type="ARBA" id="ARBA00004536"/>
    </source>
</evidence>
<dbReference type="InterPro" id="IPR015116">
    <property type="entry name" value="Cdc42-bd-like"/>
</dbReference>
<evidence type="ECO:0000256" key="42">
    <source>
        <dbReference type="PROSITE-ProRule" id="PRU10141"/>
    </source>
</evidence>
<keyword evidence="32" id="KW-0539">Nucleus</keyword>
<dbReference type="GO" id="GO:0030659">
    <property type="term" value="C:cytoplasmic vesicle membrane"/>
    <property type="evidence" value="ECO:0007669"/>
    <property type="project" value="UniProtKB-SubCell"/>
</dbReference>
<keyword evidence="15" id="KW-0963">Cytoplasm</keyword>
<dbReference type="PROSITE" id="PS50002">
    <property type="entry name" value="SH3"/>
    <property type="match status" value="1"/>
</dbReference>
<feature type="region of interest" description="Disordered" evidence="43">
    <location>
        <begin position="705"/>
        <end position="929"/>
    </location>
</feature>
<dbReference type="PROSITE" id="PS00109">
    <property type="entry name" value="PROTEIN_KINASE_TYR"/>
    <property type="match status" value="1"/>
</dbReference>
<evidence type="ECO:0000256" key="7">
    <source>
        <dbReference type="ARBA" id="ARBA00004514"/>
    </source>
</evidence>
<dbReference type="GO" id="GO:0006897">
    <property type="term" value="P:endocytosis"/>
    <property type="evidence" value="ECO:0007669"/>
    <property type="project" value="UniProtKB-KW"/>
</dbReference>
<feature type="compositionally biased region" description="Low complexity" evidence="43">
    <location>
        <begin position="978"/>
        <end position="989"/>
    </location>
</feature>
<sequence>MGESYVYQRLPFARGEEEGEDEDEEERRIRESVGGQMMQSDEGTEWLLELLTDVQLQQYFLRIRDELNVTRLSHFDYVKSEDLEKIGMGRPGQRRLWEAVKRRRALYKRKSWMSKVFPVKRSDADPQQPVPQGASSSQPPAASEPTASLTCLIRETELQLFERLGDGTFGVVRRGEWTGPNGRVLSVAVKCLKAGVLDSDGLDDFIREVNAMHSLSHQNLIRLYGIVLTQPMKMVAELAPLGSLLDRLRKRQGHILILSLCNYAVQVACGMAYLEQRRFLHRDLAARNVLLSTNDTVKIGDFGLMRALPTNTDHYVMEEGHKVPFPWCAPESLKSRSFSHASDTWMFAVTLWEMFTHGQEPWLGLNGSQILHKVDVEAERLSKPEDCPLDVYNVMLQCWSPKPEDRPTFIALRDFLLETMPTDMRALQDFEDEDKLQIQMNDVITIIEGRAEHYWWRGQNRRTLRFGQFPRHVVTAVAGLSAHDISRPLKHSFIHTGHGDTDPHRSWGHADRIDSLYLGNPMDPPDVLGMEAGIARPTKLPNRAKKQPPPRPPQPAVLLKKPFYDSVMDDYVDDDDPSSSSGLKRLGASLGLKLRPWEGGALVRSAKSEVSLIDFTDDSFSSTTPSPLGETQPPDEDTLKLQPHFHLLHQAVADLYLMEMCLRIYDSSRVLLFPFHPRDDTFPSSSSSSDNLSLWPSGHPSILDWPLPQPTYDQVSTELEDQSEDQEVKSINTGLSEEATPTPWRRPGDGEAAGSNGNRPLPPLLPPPDGPGSPPTDPPPSSLPRYLCLLLRGPSGAASSQPRPPAASLKKHNPPARPTQPQVRSSSICLADEENTPPQIPPRDHAFSQPGSRSSSPLPPAPPPSASPMASPMALPPPPLFVSPRRTAGLLGPLLSSNSSSSSSAPSQATSHPSRLASPGASSSYSSSPLLDPISFREGRGLSSLIDSSPSSAPAPLPERPAFLERYGAANMVAVKPMMQQQQQPGGAKPNSSYNNNNGRTAAPSMQQEQSITQVQAAVHGVTLEECQSALQGHNWRIPQAISHLKVEQLFRLGLRSRAECEELLQLRQWNLEQASTVLLETFGTHLNRK</sequence>
<name>A0A9N7Z766_PLEPL</name>
<keyword evidence="20" id="KW-0449">Lipoprotein</keyword>
<keyword evidence="28" id="KW-0965">Cell junction</keyword>
<dbReference type="EC" id="2.7.10.2" evidence="10"/>
<evidence type="ECO:0000256" key="14">
    <source>
        <dbReference type="ARBA" id="ARBA00022481"/>
    </source>
</evidence>
<feature type="compositionally biased region" description="Pro residues" evidence="43">
    <location>
        <begin position="857"/>
        <end position="866"/>
    </location>
</feature>
<dbReference type="InterPro" id="IPR017441">
    <property type="entry name" value="Protein_kinase_ATP_BS"/>
</dbReference>
<dbReference type="InterPro" id="IPR030220">
    <property type="entry name" value="Ack1_UBA_dom"/>
</dbReference>
<feature type="active site" description="Proton acceptor" evidence="39">
    <location>
        <position position="283"/>
    </location>
</feature>
<dbReference type="CDD" id="cd05040">
    <property type="entry name" value="PTKc_Ack_like"/>
    <property type="match status" value="1"/>
</dbReference>
<dbReference type="GO" id="GO:0005886">
    <property type="term" value="C:plasma membrane"/>
    <property type="evidence" value="ECO:0007669"/>
    <property type="project" value="UniProtKB-SubCell"/>
</dbReference>
<dbReference type="CDD" id="cd00174">
    <property type="entry name" value="SH3"/>
    <property type="match status" value="1"/>
</dbReference>
<evidence type="ECO:0000256" key="11">
    <source>
        <dbReference type="ARBA" id="ARBA00012513"/>
    </source>
</evidence>
<dbReference type="InterPro" id="IPR011009">
    <property type="entry name" value="Kinase-like_dom_sf"/>
</dbReference>
<evidence type="ECO:0000256" key="3">
    <source>
        <dbReference type="ARBA" id="ARBA00004132"/>
    </source>
</evidence>
<dbReference type="GO" id="GO:0046872">
    <property type="term" value="F:metal ion binding"/>
    <property type="evidence" value="ECO:0007669"/>
    <property type="project" value="UniProtKB-KW"/>
</dbReference>